<gene>
    <name evidence="1" type="ORF">VNO80_02509</name>
</gene>
<protein>
    <submittedName>
        <fullName evidence="1">Uncharacterized protein</fullName>
    </submittedName>
</protein>
<comment type="caution">
    <text evidence="1">The sequence shown here is derived from an EMBL/GenBank/DDBJ whole genome shotgun (WGS) entry which is preliminary data.</text>
</comment>
<organism evidence="1 2">
    <name type="scientific">Phaseolus coccineus</name>
    <name type="common">Scarlet runner bean</name>
    <name type="synonym">Phaseolus multiflorus</name>
    <dbReference type="NCBI Taxonomy" id="3886"/>
    <lineage>
        <taxon>Eukaryota</taxon>
        <taxon>Viridiplantae</taxon>
        <taxon>Streptophyta</taxon>
        <taxon>Embryophyta</taxon>
        <taxon>Tracheophyta</taxon>
        <taxon>Spermatophyta</taxon>
        <taxon>Magnoliopsida</taxon>
        <taxon>eudicotyledons</taxon>
        <taxon>Gunneridae</taxon>
        <taxon>Pentapetalae</taxon>
        <taxon>rosids</taxon>
        <taxon>fabids</taxon>
        <taxon>Fabales</taxon>
        <taxon>Fabaceae</taxon>
        <taxon>Papilionoideae</taxon>
        <taxon>50 kb inversion clade</taxon>
        <taxon>NPAAA clade</taxon>
        <taxon>indigoferoid/millettioid clade</taxon>
        <taxon>Phaseoleae</taxon>
        <taxon>Phaseolus</taxon>
    </lineage>
</organism>
<name>A0AAN9RMF8_PHACN</name>
<evidence type="ECO:0000313" key="1">
    <source>
        <dbReference type="EMBL" id="KAK7377089.1"/>
    </source>
</evidence>
<dbReference type="Proteomes" id="UP001374584">
    <property type="component" value="Unassembled WGS sequence"/>
</dbReference>
<proteinExistence type="predicted"/>
<keyword evidence="2" id="KW-1185">Reference proteome</keyword>
<sequence>MIGYLMSETYQSDIHLNLTAVLHLITCRGVSVSFVSTFRWSSSISVYFSNSSAWSSINTSAIVLRCVEEDVQNSGRRFLEQ</sequence>
<accession>A0AAN9RMF8</accession>
<dbReference type="EMBL" id="JAYMYR010000002">
    <property type="protein sequence ID" value="KAK7377089.1"/>
    <property type="molecule type" value="Genomic_DNA"/>
</dbReference>
<reference evidence="1 2" key="1">
    <citation type="submission" date="2024-01" db="EMBL/GenBank/DDBJ databases">
        <title>The genomes of 5 underutilized Papilionoideae crops provide insights into root nodulation and disease resistanc.</title>
        <authorList>
            <person name="Jiang F."/>
        </authorList>
    </citation>
    <scope>NUCLEOTIDE SEQUENCE [LARGE SCALE GENOMIC DNA]</scope>
    <source>
        <strain evidence="1">JINMINGXINNONG_FW02</strain>
        <tissue evidence="1">Leaves</tissue>
    </source>
</reference>
<evidence type="ECO:0000313" key="2">
    <source>
        <dbReference type="Proteomes" id="UP001374584"/>
    </source>
</evidence>
<dbReference type="AlphaFoldDB" id="A0AAN9RMF8"/>